<feature type="repeat" description="ANK" evidence="2">
    <location>
        <begin position="1004"/>
        <end position="1036"/>
    </location>
</feature>
<sequence>MGDLQALVESRRNPLHQHILNSTHCLFFFGTPHQGLRTKELEEMVDTETGGQESRLNLLRHLKEGSEFLETQKENLLHLWTEYSGKIVSFYETLKTPTVERSESGVYGRYGPEVMMVGRFSAGLYLPHEYRLPVEKPHMDLVKFDSEVDTTFQTVVKHMKECVAPSLQEKLQSAIDSVDPDQVLQMLSTVDQEKHRSMIPPLDCDQPDYYWIFRNIDFKQWDSSSSSKVLWLSGPPKCDLNRVSSYIVDLTKSEASETQHYVLYFFCSTVASGVEIATTFIHTLLYQAVCYSPMDKKSVLRIFLDALIGEMLKREPDNKSHQHPKMEDSPGATMKKILNAPINELWSALKIALTSERVQELSIIIDGLDNVESRYVNFIGQIREFIADLQESNLKVKALLTSKPQPKIKEILNGLPCIEYDKERKECLASLQFDNTRYDKIPKEHEGSLEWLWAHEQYREWSTSDTSRVLYIEGKPGSGKSTLMKYFKENFTAKEPNAIIANFFYSCREGENQQNHYSMLRSILHDLLSQNESFYYHFQPEYQNHQASSQENGRCSLDKWSYDSLKRIFSSLGDHPLANRLYLLIDAVDESSNEGRRDILDLLFDLCSESKRCVVKVFITSRPVIHLENRINKVHNFIRLQDETKQDISNFAHSFLNRLEFTDLLGRATEYIVEHAQGVFLWVGLVNKELVNLYEEGSSENDIFEYLRSLPTELEDFYKHILTKLGKKESDLRDSVKMFRLVLFSYRPLTVTQLLHALSIPDGPNAEFTPSDEYLQKHIPAEQRIIHCGGNLLEIKEDRGKSIVQLIHQTVREFFLQPGGFVTSSEFGMDEKEAHISISITCIRCLMPVIGLPEIESWAPTDYENYVQYLNKRPMINYALYHLKHHLDRCRKSTDVLRLVSQLIAELADSPNAYLLSSWIRSHLGKSLSSGHRLDTQGFRSEVLHTAMRMRFPLVVEVSLIAGAHVDAQKGGEALIVSAESGDETMTKLLLENGASVEAKTTKSNSTALMQAARCGHDSVVRLLLEKGASVDVEDSGHWTPLHLAAAGGYKETVQLLLKKGADIGAIDRYGMTAWQRAVECGHSETAELLQLASEQSKSRFGLSLFGRNLKPVYQASNVSFDVRECYHQSPMHSPSVVADTQDSPTTQAPANDLYSGRLLWRSKWLQFLWVRGHGVVTQMDSKLAGVRERVRAWIRL</sequence>
<dbReference type="PANTHER" id="PTHR10039:SF5">
    <property type="entry name" value="NACHT DOMAIN-CONTAINING PROTEIN"/>
    <property type="match status" value="1"/>
</dbReference>
<dbReference type="Pfam" id="PF12796">
    <property type="entry name" value="Ank_2"/>
    <property type="match status" value="2"/>
</dbReference>
<dbReference type="EMBL" id="JAGHQM010001099">
    <property type="protein sequence ID" value="KAH0556424.1"/>
    <property type="molecule type" value="Genomic_DNA"/>
</dbReference>
<evidence type="ECO:0000256" key="1">
    <source>
        <dbReference type="ARBA" id="ARBA00022737"/>
    </source>
</evidence>
<dbReference type="Proteomes" id="UP000750711">
    <property type="component" value="Unassembled WGS sequence"/>
</dbReference>
<accession>A0A9P8RLV0</accession>
<reference evidence="4" key="1">
    <citation type="submission" date="2021-03" db="EMBL/GenBank/DDBJ databases">
        <title>Comparative genomics and phylogenomic investigation of the class Geoglossomycetes provide insights into ecological specialization and systematics.</title>
        <authorList>
            <person name="Melie T."/>
            <person name="Pirro S."/>
            <person name="Miller A.N."/>
            <person name="Quandt A."/>
        </authorList>
    </citation>
    <scope>NUCLEOTIDE SEQUENCE</scope>
    <source>
        <strain evidence="4">CAQ_001_2017</strain>
    </source>
</reference>
<dbReference type="Gene3D" id="1.25.40.20">
    <property type="entry name" value="Ankyrin repeat-containing domain"/>
    <property type="match status" value="3"/>
</dbReference>
<dbReference type="PROSITE" id="PS50837">
    <property type="entry name" value="NACHT"/>
    <property type="match status" value="1"/>
</dbReference>
<dbReference type="AlphaFoldDB" id="A0A9P8RLV0"/>
<feature type="domain" description="NACHT" evidence="3">
    <location>
        <begin position="468"/>
        <end position="623"/>
    </location>
</feature>
<dbReference type="SUPFAM" id="SSF52540">
    <property type="entry name" value="P-loop containing nucleoside triphosphate hydrolases"/>
    <property type="match status" value="1"/>
</dbReference>
<evidence type="ECO:0000313" key="4">
    <source>
        <dbReference type="EMBL" id="KAH0556424.1"/>
    </source>
</evidence>
<dbReference type="InterPro" id="IPR027417">
    <property type="entry name" value="P-loop_NTPase"/>
</dbReference>
<keyword evidence="1" id="KW-0677">Repeat</keyword>
<feature type="repeat" description="ANK" evidence="2">
    <location>
        <begin position="970"/>
        <end position="1002"/>
    </location>
</feature>
<dbReference type="Gene3D" id="3.40.50.300">
    <property type="entry name" value="P-loop containing nucleotide triphosphate hydrolases"/>
    <property type="match status" value="1"/>
</dbReference>
<comment type="caution">
    <text evidence="4">The sequence shown here is derived from an EMBL/GenBank/DDBJ whole genome shotgun (WGS) entry which is preliminary data.</text>
</comment>
<dbReference type="InterPro" id="IPR056884">
    <property type="entry name" value="NPHP3-like_N"/>
</dbReference>
<evidence type="ECO:0000313" key="5">
    <source>
        <dbReference type="Proteomes" id="UP000750711"/>
    </source>
</evidence>
<dbReference type="InterPro" id="IPR002110">
    <property type="entry name" value="Ankyrin_rpt"/>
</dbReference>
<proteinExistence type="predicted"/>
<name>A0A9P8RLV0_9PEZI</name>
<feature type="repeat" description="ANK" evidence="2">
    <location>
        <begin position="1037"/>
        <end position="1069"/>
    </location>
</feature>
<dbReference type="InterPro" id="IPR036770">
    <property type="entry name" value="Ankyrin_rpt-contain_sf"/>
</dbReference>
<dbReference type="Pfam" id="PF24883">
    <property type="entry name" value="NPHP3_N"/>
    <property type="match status" value="2"/>
</dbReference>
<dbReference type="InterPro" id="IPR007111">
    <property type="entry name" value="NACHT_NTPase"/>
</dbReference>
<keyword evidence="2" id="KW-0040">ANK repeat</keyword>
<dbReference type="PROSITE" id="PS50088">
    <property type="entry name" value="ANK_REPEAT"/>
    <property type="match status" value="3"/>
</dbReference>
<evidence type="ECO:0000256" key="2">
    <source>
        <dbReference type="PROSITE-ProRule" id="PRU00023"/>
    </source>
</evidence>
<organism evidence="4 5">
    <name type="scientific">Trichoglossum hirsutum</name>
    <dbReference type="NCBI Taxonomy" id="265104"/>
    <lineage>
        <taxon>Eukaryota</taxon>
        <taxon>Fungi</taxon>
        <taxon>Dikarya</taxon>
        <taxon>Ascomycota</taxon>
        <taxon>Pezizomycotina</taxon>
        <taxon>Geoglossomycetes</taxon>
        <taxon>Geoglossales</taxon>
        <taxon>Geoglossaceae</taxon>
        <taxon>Trichoglossum</taxon>
    </lineage>
</organism>
<evidence type="ECO:0000259" key="3">
    <source>
        <dbReference type="PROSITE" id="PS50837"/>
    </source>
</evidence>
<dbReference type="SUPFAM" id="SSF48403">
    <property type="entry name" value="Ankyrin repeat"/>
    <property type="match status" value="1"/>
</dbReference>
<dbReference type="PROSITE" id="PS50297">
    <property type="entry name" value="ANK_REP_REGION"/>
    <property type="match status" value="3"/>
</dbReference>
<dbReference type="PANTHER" id="PTHR10039">
    <property type="entry name" value="AMELOGENIN"/>
    <property type="match status" value="1"/>
</dbReference>
<dbReference type="SMART" id="SM00248">
    <property type="entry name" value="ANK"/>
    <property type="match status" value="5"/>
</dbReference>
<keyword evidence="5" id="KW-1185">Reference proteome</keyword>
<protein>
    <recommendedName>
        <fullName evidence="3">NACHT domain-containing protein</fullName>
    </recommendedName>
</protein>
<gene>
    <name evidence="4" type="ORF">GP486_005657</name>
</gene>